<sequence>MGVTISHTTLSPISFASTLIGFISFAFTLATFLNVFWSSLCTIKTAPHEIKDYLSNLKQALLEERRHLRKVRKRIRSSRRNEERSRSRARESHHMYYMEDIAVTGRKGPGRGRRSPRSAGGNHGDRQGQPHNSYFARDEQALRSRGEEESLRVARTAVRDMIRSFRTLEHPFLKPSFQNKDSTHWSTNTPLEKTPAYTSSYSPHADDLEYDSDSGFGRSNRFGEEYRVCGLRERWLWLRRKQDVVSLSEMLNRVEGRRTAHELGEVLMMVQDLGRDLGDVREGLRVMEGRMSRVVEVRRVD</sequence>
<proteinExistence type="predicted"/>
<keyword evidence="2" id="KW-0472">Membrane</keyword>
<evidence type="ECO:0000313" key="3">
    <source>
        <dbReference type="EMBL" id="PVI05661.1"/>
    </source>
</evidence>
<name>A0A2V1E5A9_9PLEO</name>
<feature type="region of interest" description="Disordered" evidence="1">
    <location>
        <begin position="71"/>
        <end position="134"/>
    </location>
</feature>
<feature type="transmembrane region" description="Helical" evidence="2">
    <location>
        <begin position="12"/>
        <end position="37"/>
    </location>
</feature>
<keyword evidence="4" id="KW-1185">Reference proteome</keyword>
<feature type="compositionally biased region" description="Basic and acidic residues" evidence="1">
    <location>
        <begin position="79"/>
        <end position="97"/>
    </location>
</feature>
<accession>A0A2V1E5A9</accession>
<dbReference type="OrthoDB" id="4148767at2759"/>
<dbReference type="EMBL" id="KZ805312">
    <property type="protein sequence ID" value="PVI05661.1"/>
    <property type="molecule type" value="Genomic_DNA"/>
</dbReference>
<keyword evidence="2" id="KW-0812">Transmembrane</keyword>
<protein>
    <submittedName>
        <fullName evidence="3">Uncharacterized protein</fullName>
    </submittedName>
</protein>
<gene>
    <name evidence="3" type="ORF">DM02DRAFT_683956</name>
</gene>
<reference evidence="3 4" key="1">
    <citation type="journal article" date="2018" name="Sci. Rep.">
        <title>Comparative genomics provides insights into the lifestyle and reveals functional heterogeneity of dark septate endophytic fungi.</title>
        <authorList>
            <person name="Knapp D.G."/>
            <person name="Nemeth J.B."/>
            <person name="Barry K."/>
            <person name="Hainaut M."/>
            <person name="Henrissat B."/>
            <person name="Johnson J."/>
            <person name="Kuo A."/>
            <person name="Lim J.H.P."/>
            <person name="Lipzen A."/>
            <person name="Nolan M."/>
            <person name="Ohm R.A."/>
            <person name="Tamas L."/>
            <person name="Grigoriev I.V."/>
            <person name="Spatafora J.W."/>
            <person name="Nagy L.G."/>
            <person name="Kovacs G.M."/>
        </authorList>
    </citation>
    <scope>NUCLEOTIDE SEQUENCE [LARGE SCALE GENOMIC DNA]</scope>
    <source>
        <strain evidence="3 4">DSE2036</strain>
    </source>
</reference>
<evidence type="ECO:0000256" key="1">
    <source>
        <dbReference type="SAM" id="MobiDB-lite"/>
    </source>
</evidence>
<keyword evidence="2" id="KW-1133">Transmembrane helix</keyword>
<evidence type="ECO:0000256" key="2">
    <source>
        <dbReference type="SAM" id="Phobius"/>
    </source>
</evidence>
<dbReference type="Proteomes" id="UP000244855">
    <property type="component" value="Unassembled WGS sequence"/>
</dbReference>
<evidence type="ECO:0000313" key="4">
    <source>
        <dbReference type="Proteomes" id="UP000244855"/>
    </source>
</evidence>
<dbReference type="AlphaFoldDB" id="A0A2V1E5A9"/>
<organism evidence="3 4">
    <name type="scientific">Periconia macrospinosa</name>
    <dbReference type="NCBI Taxonomy" id="97972"/>
    <lineage>
        <taxon>Eukaryota</taxon>
        <taxon>Fungi</taxon>
        <taxon>Dikarya</taxon>
        <taxon>Ascomycota</taxon>
        <taxon>Pezizomycotina</taxon>
        <taxon>Dothideomycetes</taxon>
        <taxon>Pleosporomycetidae</taxon>
        <taxon>Pleosporales</taxon>
        <taxon>Massarineae</taxon>
        <taxon>Periconiaceae</taxon>
        <taxon>Periconia</taxon>
    </lineage>
</organism>